<keyword evidence="1" id="KW-1133">Transmembrane helix</keyword>
<feature type="transmembrane region" description="Helical" evidence="1">
    <location>
        <begin position="6"/>
        <end position="27"/>
    </location>
</feature>
<reference evidence="2 3" key="1">
    <citation type="submission" date="2018-09" db="EMBL/GenBank/DDBJ databases">
        <title>Complete genome sequence of Euzebya sp. DY32-46 isolated from seawater of Pacific Ocean.</title>
        <authorList>
            <person name="Xu L."/>
            <person name="Wu Y.-H."/>
            <person name="Xu X.-W."/>
        </authorList>
    </citation>
    <scope>NUCLEOTIDE SEQUENCE [LARGE SCALE GENOMIC DNA]</scope>
    <source>
        <strain evidence="2 3">DY32-46</strain>
    </source>
</reference>
<keyword evidence="1" id="KW-0472">Membrane</keyword>
<evidence type="ECO:0000313" key="3">
    <source>
        <dbReference type="Proteomes" id="UP000264006"/>
    </source>
</evidence>
<protein>
    <submittedName>
        <fullName evidence="2">Uncharacterized protein</fullName>
    </submittedName>
</protein>
<keyword evidence="3" id="KW-1185">Reference proteome</keyword>
<keyword evidence="1" id="KW-0812">Transmembrane</keyword>
<dbReference type="Proteomes" id="UP000264006">
    <property type="component" value="Chromosome"/>
</dbReference>
<dbReference type="RefSeq" id="WP_164711009.1">
    <property type="nucleotide sequence ID" value="NZ_CP031165.1"/>
</dbReference>
<dbReference type="KEGG" id="euz:DVS28_a5051"/>
<evidence type="ECO:0000256" key="1">
    <source>
        <dbReference type="SAM" id="Phobius"/>
    </source>
</evidence>
<organism evidence="2 3">
    <name type="scientific">Euzebya pacifica</name>
    <dbReference type="NCBI Taxonomy" id="1608957"/>
    <lineage>
        <taxon>Bacteria</taxon>
        <taxon>Bacillati</taxon>
        <taxon>Actinomycetota</taxon>
        <taxon>Nitriliruptoria</taxon>
        <taxon>Euzebyales</taxon>
    </lineage>
</organism>
<proteinExistence type="predicted"/>
<sequence length="48" mass="5415">MLDPAVMWIIGVILVLLPLVLTLSLNGTNQSDVRGRRVSRRWRGKSLL</sequence>
<dbReference type="EMBL" id="CP031165">
    <property type="protein sequence ID" value="AXV09707.1"/>
    <property type="molecule type" value="Genomic_DNA"/>
</dbReference>
<accession>A0A346Y5G0</accession>
<name>A0A346Y5G0_9ACTN</name>
<evidence type="ECO:0000313" key="2">
    <source>
        <dbReference type="EMBL" id="AXV09707.1"/>
    </source>
</evidence>
<gene>
    <name evidence="2" type="ORF">DVS28_a5051</name>
</gene>
<dbReference type="AlphaFoldDB" id="A0A346Y5G0"/>